<dbReference type="InterPro" id="IPR036291">
    <property type="entry name" value="NAD(P)-bd_dom_sf"/>
</dbReference>
<dbReference type="Pfam" id="PF01408">
    <property type="entry name" value="GFO_IDH_MocA"/>
    <property type="match status" value="1"/>
</dbReference>
<sequence>MIISRRRSLQTLSMAVGGLLTQPASLLAEQQPKAKKLGIALVGLGNYATNQLAPALLETQNCYLAGIVTGSPDKAKTWAEKYNIAPKNIYTYQTFDQIRNNPDIDIVYVVLPNFLHAEYTIRAAQAGKHVICEKPMAMNAEEARQMITACEKAGVQLSVGYRLYFEPHHLEMRRLAAEKTFGHVKVIESGLGFTMPGPNSWRLDKKIGGGGAIMDLGIYAIQGARRTLNLDPISVTAQAFTFDKEHFKDIYETVFWQFEFPGGTVAHCSTTYSSYVDRLYATCERGWFKLEPSFNATGAQGLTSRGVMEIPSPHYQQIAQMDAFVGAVQSKTKPEASGEEGWKEMKLIGAILQAAETGRKIQLNRGDLSLLDPK</sequence>
<dbReference type="HOGENOM" id="CLU_023194_5_1_10"/>
<dbReference type="Gene3D" id="3.30.360.10">
    <property type="entry name" value="Dihydrodipicolinate Reductase, domain 2"/>
    <property type="match status" value="1"/>
</dbReference>
<dbReference type="Pfam" id="PF22725">
    <property type="entry name" value="GFO_IDH_MocA_C3"/>
    <property type="match status" value="1"/>
</dbReference>
<keyword evidence="5" id="KW-1185">Reference proteome</keyword>
<dbReference type="PANTHER" id="PTHR43818">
    <property type="entry name" value="BCDNA.GH03377"/>
    <property type="match status" value="1"/>
</dbReference>
<dbReference type="GO" id="GO:0016491">
    <property type="term" value="F:oxidoreductase activity"/>
    <property type="evidence" value="ECO:0007669"/>
    <property type="project" value="UniProtKB-KW"/>
</dbReference>
<dbReference type="PRINTS" id="PR01775">
    <property type="entry name" value="GLFROXRDTASE"/>
</dbReference>
<dbReference type="PATRIC" id="fig|1379870.5.peg.2448"/>
<dbReference type="SUPFAM" id="SSF51735">
    <property type="entry name" value="NAD(P)-binding Rossmann-fold domains"/>
    <property type="match status" value="1"/>
</dbReference>
<feature type="domain" description="Gfo/Idh/MocA-like oxidoreductase N-terminal" evidence="2">
    <location>
        <begin position="38"/>
        <end position="161"/>
    </location>
</feature>
<name>A0A0E3V6W9_9BACT</name>
<accession>A0A0E3V6W9</accession>
<dbReference type="AlphaFoldDB" id="A0A0E3V6W9"/>
<dbReference type="Gene3D" id="3.40.50.720">
    <property type="entry name" value="NAD(P)-binding Rossmann-like Domain"/>
    <property type="match status" value="1"/>
</dbReference>
<dbReference type="GO" id="GO:0000166">
    <property type="term" value="F:nucleotide binding"/>
    <property type="evidence" value="ECO:0007669"/>
    <property type="project" value="InterPro"/>
</dbReference>
<evidence type="ECO:0000256" key="1">
    <source>
        <dbReference type="ARBA" id="ARBA00023002"/>
    </source>
</evidence>
<feature type="domain" description="GFO/IDH/MocA-like oxidoreductase" evidence="3">
    <location>
        <begin position="170"/>
        <end position="288"/>
    </location>
</feature>
<dbReference type="RefSeq" id="WP_046573885.1">
    <property type="nucleotide sequence ID" value="NZ_CP010429.1"/>
</dbReference>
<dbReference type="KEGG" id="srd:SD10_11260"/>
<reference evidence="4 5" key="1">
    <citation type="journal article" date="2014" name="Curr. Microbiol.">
        <title>Spirosoma radiotolerans sp. nov., a gamma-radiation-resistant bacterium isolated from gamma ray-irradiated soil.</title>
        <authorList>
            <person name="Lee J.J."/>
            <person name="Srinivasan S."/>
            <person name="Lim S."/>
            <person name="Joe M."/>
            <person name="Im S."/>
            <person name="Bae S.I."/>
            <person name="Park K.R."/>
            <person name="Han J.H."/>
            <person name="Park S.H."/>
            <person name="Joo B.M."/>
            <person name="Park S.J."/>
            <person name="Kim M.K."/>
        </authorList>
    </citation>
    <scope>NUCLEOTIDE SEQUENCE [LARGE SCALE GENOMIC DNA]</scope>
    <source>
        <strain evidence="4 5">DG5A</strain>
    </source>
</reference>
<dbReference type="OrthoDB" id="9795543at2"/>
<dbReference type="PANTHER" id="PTHR43818:SF11">
    <property type="entry name" value="BCDNA.GH03377"/>
    <property type="match status" value="1"/>
</dbReference>
<dbReference type="SUPFAM" id="SSF55347">
    <property type="entry name" value="Glyceraldehyde-3-phosphate dehydrogenase-like, C-terminal domain"/>
    <property type="match status" value="1"/>
</dbReference>
<dbReference type="EMBL" id="CP010429">
    <property type="protein sequence ID" value="AKD55392.1"/>
    <property type="molecule type" value="Genomic_DNA"/>
</dbReference>
<gene>
    <name evidence="4" type="ORF">SD10_11260</name>
</gene>
<dbReference type="InterPro" id="IPR008354">
    <property type="entry name" value="Glc-Fru_OxRdtase_bac"/>
</dbReference>
<dbReference type="InterPro" id="IPR055170">
    <property type="entry name" value="GFO_IDH_MocA-like_dom"/>
</dbReference>
<proteinExistence type="predicted"/>
<evidence type="ECO:0000259" key="3">
    <source>
        <dbReference type="Pfam" id="PF22725"/>
    </source>
</evidence>
<evidence type="ECO:0000313" key="4">
    <source>
        <dbReference type="EMBL" id="AKD55392.1"/>
    </source>
</evidence>
<protein>
    <submittedName>
        <fullName evidence="4">Glucose-fructose oxidoreductase</fullName>
    </submittedName>
</protein>
<organism evidence="4 5">
    <name type="scientific">Spirosoma radiotolerans</name>
    <dbReference type="NCBI Taxonomy" id="1379870"/>
    <lineage>
        <taxon>Bacteria</taxon>
        <taxon>Pseudomonadati</taxon>
        <taxon>Bacteroidota</taxon>
        <taxon>Cytophagia</taxon>
        <taxon>Cytophagales</taxon>
        <taxon>Cytophagaceae</taxon>
        <taxon>Spirosoma</taxon>
    </lineage>
</organism>
<keyword evidence="1" id="KW-0560">Oxidoreductase</keyword>
<dbReference type="InterPro" id="IPR050463">
    <property type="entry name" value="Gfo/Idh/MocA_oxidrdct_glycsds"/>
</dbReference>
<evidence type="ECO:0000259" key="2">
    <source>
        <dbReference type="Pfam" id="PF01408"/>
    </source>
</evidence>
<evidence type="ECO:0000313" key="5">
    <source>
        <dbReference type="Proteomes" id="UP000033054"/>
    </source>
</evidence>
<dbReference type="Proteomes" id="UP000033054">
    <property type="component" value="Chromosome"/>
</dbReference>
<dbReference type="InterPro" id="IPR000683">
    <property type="entry name" value="Gfo/Idh/MocA-like_OxRdtase_N"/>
</dbReference>